<evidence type="ECO:0000313" key="2">
    <source>
        <dbReference type="Proteomes" id="UP001159363"/>
    </source>
</evidence>
<dbReference type="EMBL" id="JARBHB010000016">
    <property type="protein sequence ID" value="KAJ8866512.1"/>
    <property type="molecule type" value="Genomic_DNA"/>
</dbReference>
<dbReference type="Proteomes" id="UP001159363">
    <property type="component" value="Chromosome 15"/>
</dbReference>
<evidence type="ECO:0000313" key="1">
    <source>
        <dbReference type="EMBL" id="KAJ8866512.1"/>
    </source>
</evidence>
<reference evidence="1 2" key="1">
    <citation type="submission" date="2023-02" db="EMBL/GenBank/DDBJ databases">
        <title>LHISI_Scaffold_Assembly.</title>
        <authorList>
            <person name="Stuart O.P."/>
            <person name="Cleave R."/>
            <person name="Magrath M.J.L."/>
            <person name="Mikheyev A.S."/>
        </authorList>
    </citation>
    <scope>NUCLEOTIDE SEQUENCE [LARGE SCALE GENOMIC DNA]</scope>
    <source>
        <strain evidence="1">Daus_M_001</strain>
        <tissue evidence="1">Leg muscle</tissue>
    </source>
</reference>
<organism evidence="1 2">
    <name type="scientific">Dryococelus australis</name>
    <dbReference type="NCBI Taxonomy" id="614101"/>
    <lineage>
        <taxon>Eukaryota</taxon>
        <taxon>Metazoa</taxon>
        <taxon>Ecdysozoa</taxon>
        <taxon>Arthropoda</taxon>
        <taxon>Hexapoda</taxon>
        <taxon>Insecta</taxon>
        <taxon>Pterygota</taxon>
        <taxon>Neoptera</taxon>
        <taxon>Polyneoptera</taxon>
        <taxon>Phasmatodea</taxon>
        <taxon>Verophasmatodea</taxon>
        <taxon>Anareolatae</taxon>
        <taxon>Phasmatidae</taxon>
        <taxon>Eurycanthinae</taxon>
        <taxon>Dryococelus</taxon>
    </lineage>
</organism>
<comment type="caution">
    <text evidence="1">The sequence shown here is derived from an EMBL/GenBank/DDBJ whole genome shotgun (WGS) entry which is preliminary data.</text>
</comment>
<protein>
    <submittedName>
        <fullName evidence="1">Uncharacterized protein</fullName>
    </submittedName>
</protein>
<sequence length="978" mass="108316">MTGSPLKVPQYKQQQREHCAPVEGNLQAMAHLMHVAVSPLSLPRFTTSDADRKFPLDLAATNTFQMVENCLAFLKKKHLDSELGCSVLASERNNPGRVSAGVKSPRLRRDSVAEISISPLENDLQRRCNVTARLGVFACIRQAMAVISSGAQSRLSAYFTPALCQTAAPSPPSRQIIPTPGSRLVCVARWGGGGFSPDVLAGGGLPRKSAGVIHRPTPISFPTLPREADIKQRIMAYRLFTCGAANPLFLKAAQRSAVPALANVRVYAKFANIAKDTSSIPPPPPARFVQRMLLHSLTTYALEHACLAGGGVFLAALFTNDRVTTLTGKSHPLVRALNRAGKCRRKAGFLGGIPFLPALHSGRVTHTPRFALIGSQDLDAKSRPNLFTHSINYHTPLLVRSNWKVPTLFMLPETVSRRRLTMAGHTHLRDLLVAMVRRQKTLRPVLRWSISGALFNIFGPDYQPVDGVSATAVTISLLCLFFHARLSYRADQCFRIDLSRLLLGGNAETSWCVARSGPFVVARDFVYFLAASLSLRLHNHLDASRNHVVDGTGPRGTLPSTSLKLPRHVHRGKAHKQDNKGDDNRLIKCVIASTLKALNWRAAIKAAQIFQLNVLFVDLYQRQRSQTLTRMSWVNVGRDFWKVFGGGGGSNTAELTNYKKPLVLLLLTRACTLIPRITAFRVRVGAGLSVAVGRYRSLYQWLCVWGGGGGGAVVQFVRFTRNQRGVTPVLSIAATTRATRAMINIGRYHLRPSRLIFRPRAYWKTLFRRGIGVRTRRCRMLNCSGNFPALWGGNFRPSETTSQRSVEWRRARPARVKSGTASIDTVKSESDGQDYRTGCVGMIALESSSSRRQPSACLSRDDIRGYTFPRNGNWRVDPPPPPLPAIAETWFPNLLSGSFDFRTHVPADWSDDCNSYWRSDLRFCRTDVTVTLLFIGCYSDFVVSRLSCRFRPNIVTPSLLSTAPMLAVRRLHSIWSLL</sequence>
<gene>
    <name evidence="1" type="ORF">PR048_032355</name>
</gene>
<accession>A0ABQ9G205</accession>
<keyword evidence="2" id="KW-1185">Reference proteome</keyword>
<proteinExistence type="predicted"/>
<name>A0ABQ9G205_9NEOP</name>